<keyword evidence="1" id="KW-0472">Membrane</keyword>
<accession>A0A2P8HWR8</accession>
<organism evidence="2 3">
    <name type="scientific">Salsuginibacillus halophilus</name>
    <dbReference type="NCBI Taxonomy" id="517424"/>
    <lineage>
        <taxon>Bacteria</taxon>
        <taxon>Bacillati</taxon>
        <taxon>Bacillota</taxon>
        <taxon>Bacilli</taxon>
        <taxon>Bacillales</taxon>
        <taxon>Bacillaceae</taxon>
        <taxon>Salsuginibacillus</taxon>
    </lineage>
</organism>
<keyword evidence="1" id="KW-1133">Transmembrane helix</keyword>
<name>A0A2P8HWR8_9BACI</name>
<feature type="transmembrane region" description="Helical" evidence="1">
    <location>
        <begin position="6"/>
        <end position="24"/>
    </location>
</feature>
<feature type="transmembrane region" description="Helical" evidence="1">
    <location>
        <begin position="90"/>
        <end position="107"/>
    </location>
</feature>
<dbReference type="EMBL" id="PYAV01000003">
    <property type="protein sequence ID" value="PSL50624.1"/>
    <property type="molecule type" value="Genomic_DNA"/>
</dbReference>
<keyword evidence="1" id="KW-0812">Transmembrane</keyword>
<dbReference type="AlphaFoldDB" id="A0A2P8HWR8"/>
<protein>
    <submittedName>
        <fullName evidence="2">Uncharacterized protein</fullName>
    </submittedName>
</protein>
<sequence>MGPIVFLLSGTAVLALLFLIGRWFTRMMTKSAVVDLVEQLPEDKRENTSLQTILQLTKETRNEGFRLEGVLALSLIWFIIHLMITLSPLIFWGGFITLVMFYMYAAYRLHRKAEERKLHEKDLYESWFACDNRLPEGRKAWYEKQMTDQREVGVEPLVTLRVLEYELEATSYEEN</sequence>
<feature type="transmembrane region" description="Helical" evidence="1">
    <location>
        <begin position="65"/>
        <end position="84"/>
    </location>
</feature>
<evidence type="ECO:0000256" key="1">
    <source>
        <dbReference type="SAM" id="Phobius"/>
    </source>
</evidence>
<comment type="caution">
    <text evidence="2">The sequence shown here is derived from an EMBL/GenBank/DDBJ whole genome shotgun (WGS) entry which is preliminary data.</text>
</comment>
<proteinExistence type="predicted"/>
<dbReference type="Proteomes" id="UP000242310">
    <property type="component" value="Unassembled WGS sequence"/>
</dbReference>
<dbReference type="RefSeq" id="WP_106587939.1">
    <property type="nucleotide sequence ID" value="NZ_PYAV01000003.1"/>
</dbReference>
<gene>
    <name evidence="2" type="ORF">B0H94_103237</name>
</gene>
<evidence type="ECO:0000313" key="3">
    <source>
        <dbReference type="Proteomes" id="UP000242310"/>
    </source>
</evidence>
<reference evidence="2 3" key="1">
    <citation type="submission" date="2018-03" db="EMBL/GenBank/DDBJ databases">
        <title>Genomic Encyclopedia of Type Strains, Phase III (KMG-III): the genomes of soil and plant-associated and newly described type strains.</title>
        <authorList>
            <person name="Whitman W."/>
        </authorList>
    </citation>
    <scope>NUCLEOTIDE SEQUENCE [LARGE SCALE GENOMIC DNA]</scope>
    <source>
        <strain evidence="2 3">CGMCC 1.07653</strain>
    </source>
</reference>
<evidence type="ECO:0000313" key="2">
    <source>
        <dbReference type="EMBL" id="PSL50624.1"/>
    </source>
</evidence>
<keyword evidence="3" id="KW-1185">Reference proteome</keyword>